<dbReference type="STRING" id="1348853.LK12_00740"/>
<keyword evidence="5 7" id="KW-0808">Transferase</keyword>
<dbReference type="HAMAP" id="MF_00090">
    <property type="entry name" value="PIMT"/>
    <property type="match status" value="1"/>
</dbReference>
<dbReference type="InterPro" id="IPR029063">
    <property type="entry name" value="SAM-dependent_MTases_sf"/>
</dbReference>
<dbReference type="CDD" id="cd02440">
    <property type="entry name" value="AdoMet_MTases"/>
    <property type="match status" value="1"/>
</dbReference>
<dbReference type="Pfam" id="PF01135">
    <property type="entry name" value="PCMT"/>
    <property type="match status" value="1"/>
</dbReference>
<keyword evidence="4 7" id="KW-0489">Methyltransferase</keyword>
<evidence type="ECO:0000256" key="5">
    <source>
        <dbReference type="ARBA" id="ARBA00022679"/>
    </source>
</evidence>
<dbReference type="NCBIfam" id="NF001453">
    <property type="entry name" value="PRK00312.1"/>
    <property type="match status" value="1"/>
</dbReference>
<evidence type="ECO:0000256" key="6">
    <source>
        <dbReference type="ARBA" id="ARBA00022691"/>
    </source>
</evidence>
<sequence>MANAPSFEETQGLRDAMVERQIRGRGISDERLLNSMRQVPRHMFVDEDLRHRAYDDSALPIAAGQTISQPYIVARMIAAAEIGPQDRVLEVGLGSGYAAAVMSRMSAQVFAIDRIPELVERAREILAELGYDNIKVCTGDGTSGWPEMAPFDVIVASAGAPQVPPALLSELAPGGRLVIPVGDEGLQRLLLVRRVGPDAFEESELEPVRFVPLIGEHGWSADPGA</sequence>
<organism evidence="8 9">
    <name type="scientific">Novosphingobium malaysiense</name>
    <dbReference type="NCBI Taxonomy" id="1348853"/>
    <lineage>
        <taxon>Bacteria</taxon>
        <taxon>Pseudomonadati</taxon>
        <taxon>Pseudomonadota</taxon>
        <taxon>Alphaproteobacteria</taxon>
        <taxon>Sphingomonadales</taxon>
        <taxon>Sphingomonadaceae</taxon>
        <taxon>Novosphingobium</taxon>
    </lineage>
</organism>
<comment type="subcellular location">
    <subcellularLocation>
        <location evidence="1 7">Cytoplasm</location>
    </subcellularLocation>
</comment>
<dbReference type="GO" id="GO:0005737">
    <property type="term" value="C:cytoplasm"/>
    <property type="evidence" value="ECO:0007669"/>
    <property type="project" value="UniProtKB-SubCell"/>
</dbReference>
<dbReference type="FunFam" id="3.40.50.150:FF:000010">
    <property type="entry name" value="Protein-L-isoaspartate O-methyltransferase"/>
    <property type="match status" value="1"/>
</dbReference>
<reference evidence="8 9" key="1">
    <citation type="submission" date="2014-10" db="EMBL/GenBank/DDBJ databases">
        <title>Genome sequence of Novosphingobium malaysiense MUSC 273(T).</title>
        <authorList>
            <person name="Lee L.-H."/>
        </authorList>
    </citation>
    <scope>NUCLEOTIDE SEQUENCE [LARGE SCALE GENOMIC DNA]</scope>
    <source>
        <strain evidence="8 9">MUSC 273</strain>
    </source>
</reference>
<dbReference type="GO" id="GO:0030091">
    <property type="term" value="P:protein repair"/>
    <property type="evidence" value="ECO:0007669"/>
    <property type="project" value="UniProtKB-UniRule"/>
</dbReference>
<evidence type="ECO:0000256" key="7">
    <source>
        <dbReference type="HAMAP-Rule" id="MF_00090"/>
    </source>
</evidence>
<comment type="catalytic activity">
    <reaction evidence="7">
        <text>[protein]-L-isoaspartate + S-adenosyl-L-methionine = [protein]-L-isoaspartate alpha-methyl ester + S-adenosyl-L-homocysteine</text>
        <dbReference type="Rhea" id="RHEA:12705"/>
        <dbReference type="Rhea" id="RHEA-COMP:12143"/>
        <dbReference type="Rhea" id="RHEA-COMP:12144"/>
        <dbReference type="ChEBI" id="CHEBI:57856"/>
        <dbReference type="ChEBI" id="CHEBI:59789"/>
        <dbReference type="ChEBI" id="CHEBI:90596"/>
        <dbReference type="ChEBI" id="CHEBI:90598"/>
        <dbReference type="EC" id="2.1.1.77"/>
    </reaction>
</comment>
<gene>
    <name evidence="7" type="primary">pcm</name>
    <name evidence="8" type="ORF">LK12_00740</name>
</gene>
<evidence type="ECO:0000313" key="8">
    <source>
        <dbReference type="EMBL" id="KHK92952.1"/>
    </source>
</evidence>
<keyword evidence="9" id="KW-1185">Reference proteome</keyword>
<dbReference type="NCBIfam" id="TIGR00080">
    <property type="entry name" value="pimt"/>
    <property type="match status" value="1"/>
</dbReference>
<dbReference type="Proteomes" id="UP000031057">
    <property type="component" value="Unassembled WGS sequence"/>
</dbReference>
<dbReference type="OrthoDB" id="9810066at2"/>
<dbReference type="RefSeq" id="WP_039278165.1">
    <property type="nucleotide sequence ID" value="NZ_JTDI01000001.1"/>
</dbReference>
<evidence type="ECO:0000256" key="1">
    <source>
        <dbReference type="ARBA" id="ARBA00004496"/>
    </source>
</evidence>
<feature type="active site" evidence="7">
    <location>
        <position position="68"/>
    </location>
</feature>
<evidence type="ECO:0000256" key="4">
    <source>
        <dbReference type="ARBA" id="ARBA00022603"/>
    </source>
</evidence>
<dbReference type="Gene3D" id="3.40.50.150">
    <property type="entry name" value="Vaccinia Virus protein VP39"/>
    <property type="match status" value="1"/>
</dbReference>
<evidence type="ECO:0000313" key="9">
    <source>
        <dbReference type="Proteomes" id="UP000031057"/>
    </source>
</evidence>
<dbReference type="InterPro" id="IPR000682">
    <property type="entry name" value="PCMT"/>
</dbReference>
<evidence type="ECO:0000256" key="2">
    <source>
        <dbReference type="ARBA" id="ARBA00005369"/>
    </source>
</evidence>
<comment type="function">
    <text evidence="7">Catalyzes the methyl esterification of L-isoaspartyl residues in peptides and proteins that result from spontaneous decomposition of normal L-aspartyl and L-asparaginyl residues. It plays a role in the repair and/or degradation of damaged proteins.</text>
</comment>
<proteinExistence type="inferred from homology"/>
<protein>
    <recommendedName>
        <fullName evidence="7">Protein-L-isoaspartate O-methyltransferase</fullName>
        <ecNumber evidence="7">2.1.1.77</ecNumber>
    </recommendedName>
    <alternativeName>
        <fullName evidence="7">L-isoaspartyl protein carboxyl methyltransferase</fullName>
    </alternativeName>
    <alternativeName>
        <fullName evidence="7">Protein L-isoaspartyl methyltransferase</fullName>
    </alternativeName>
    <alternativeName>
        <fullName evidence="7">Protein-beta-aspartate methyltransferase</fullName>
        <shortName evidence="7">PIMT</shortName>
    </alternativeName>
</protein>
<comment type="similarity">
    <text evidence="2 7">Belongs to the methyltransferase superfamily. L-isoaspartyl/D-aspartyl protein methyltransferase family.</text>
</comment>
<dbReference type="EC" id="2.1.1.77" evidence="7"/>
<evidence type="ECO:0000256" key="3">
    <source>
        <dbReference type="ARBA" id="ARBA00022490"/>
    </source>
</evidence>
<comment type="caution">
    <text evidence="8">The sequence shown here is derived from an EMBL/GenBank/DDBJ whole genome shotgun (WGS) entry which is preliminary data.</text>
</comment>
<dbReference type="GO" id="GO:0032259">
    <property type="term" value="P:methylation"/>
    <property type="evidence" value="ECO:0007669"/>
    <property type="project" value="UniProtKB-KW"/>
</dbReference>
<keyword evidence="3 7" id="KW-0963">Cytoplasm</keyword>
<dbReference type="PROSITE" id="PS01279">
    <property type="entry name" value="PCMT"/>
    <property type="match status" value="1"/>
</dbReference>
<dbReference type="PANTHER" id="PTHR11579">
    <property type="entry name" value="PROTEIN-L-ISOASPARTATE O-METHYLTRANSFERASE"/>
    <property type="match status" value="1"/>
</dbReference>
<dbReference type="AlphaFoldDB" id="A0A0B1ZV00"/>
<name>A0A0B1ZV00_9SPHN</name>
<keyword evidence="6 7" id="KW-0949">S-adenosyl-L-methionine</keyword>
<dbReference type="PANTHER" id="PTHR11579:SF0">
    <property type="entry name" value="PROTEIN-L-ISOASPARTATE(D-ASPARTATE) O-METHYLTRANSFERASE"/>
    <property type="match status" value="1"/>
</dbReference>
<dbReference type="SUPFAM" id="SSF53335">
    <property type="entry name" value="S-adenosyl-L-methionine-dependent methyltransferases"/>
    <property type="match status" value="1"/>
</dbReference>
<dbReference type="EMBL" id="JTDI01000001">
    <property type="protein sequence ID" value="KHK92952.1"/>
    <property type="molecule type" value="Genomic_DNA"/>
</dbReference>
<accession>A0A0B1ZV00</accession>
<dbReference type="GO" id="GO:0004719">
    <property type="term" value="F:protein-L-isoaspartate (D-aspartate) O-methyltransferase activity"/>
    <property type="evidence" value="ECO:0007669"/>
    <property type="project" value="UniProtKB-UniRule"/>
</dbReference>